<evidence type="ECO:0000313" key="2">
    <source>
        <dbReference type="EMBL" id="BAP57161.1"/>
    </source>
</evidence>
<dbReference type="STRING" id="40754.THII_2864"/>
<name>A0A090BVN4_9GAMM</name>
<reference evidence="2 3" key="1">
    <citation type="journal article" date="2014" name="ISME J.">
        <title>Ecophysiology of Thioploca ingrica as revealed by the complete genome sequence supplemented with proteomic evidence.</title>
        <authorList>
            <person name="Kojima H."/>
            <person name="Ogura Y."/>
            <person name="Yamamoto N."/>
            <person name="Togashi T."/>
            <person name="Mori H."/>
            <person name="Watanabe T."/>
            <person name="Nemoto F."/>
            <person name="Kurokawa K."/>
            <person name="Hayashi T."/>
            <person name="Fukui M."/>
        </authorList>
    </citation>
    <scope>NUCLEOTIDE SEQUENCE [LARGE SCALE GENOMIC DNA]</scope>
</reference>
<protein>
    <submittedName>
        <fullName evidence="2">DNA polymerase beta domain-containing protein</fullName>
    </submittedName>
</protein>
<proteinExistence type="predicted"/>
<dbReference type="NCBIfam" id="NF047752">
    <property type="entry name" value="MntA_antitoxin"/>
    <property type="match status" value="1"/>
</dbReference>
<dbReference type="Pfam" id="PF18765">
    <property type="entry name" value="Polbeta"/>
    <property type="match status" value="1"/>
</dbReference>
<feature type="domain" description="Polymerase beta nucleotidyltransferase" evidence="1">
    <location>
        <begin position="27"/>
        <end position="103"/>
    </location>
</feature>
<gene>
    <name evidence="2" type="ORF">THII_2864</name>
</gene>
<accession>A0A090BVN4</accession>
<dbReference type="InterPro" id="IPR041633">
    <property type="entry name" value="Polbeta"/>
</dbReference>
<dbReference type="KEGG" id="tig:THII_2864"/>
<dbReference type="Gene3D" id="3.30.460.10">
    <property type="entry name" value="Beta Polymerase, domain 2"/>
    <property type="match status" value="1"/>
</dbReference>
<dbReference type="PANTHER" id="PTHR43852:SF2">
    <property type="entry name" value="PROTEIN ADENYLYLTRANSFERASE MNTA"/>
    <property type="match status" value="1"/>
</dbReference>
<dbReference type="HOGENOM" id="CLU_130257_5_2_6"/>
<keyword evidence="3" id="KW-1185">Reference proteome</keyword>
<dbReference type="EMBL" id="AP014633">
    <property type="protein sequence ID" value="BAP57161.1"/>
    <property type="molecule type" value="Genomic_DNA"/>
</dbReference>
<dbReference type="CDD" id="cd05403">
    <property type="entry name" value="NT_KNTase_like"/>
    <property type="match status" value="1"/>
</dbReference>
<dbReference type="AlphaFoldDB" id="A0A090BVN4"/>
<dbReference type="InterPro" id="IPR043519">
    <property type="entry name" value="NT_sf"/>
</dbReference>
<organism evidence="2 3">
    <name type="scientific">Thioploca ingrica</name>
    <dbReference type="NCBI Taxonomy" id="40754"/>
    <lineage>
        <taxon>Bacteria</taxon>
        <taxon>Pseudomonadati</taxon>
        <taxon>Pseudomonadota</taxon>
        <taxon>Gammaproteobacteria</taxon>
        <taxon>Thiotrichales</taxon>
        <taxon>Thiotrichaceae</taxon>
        <taxon>Thioploca</taxon>
    </lineage>
</organism>
<dbReference type="PANTHER" id="PTHR43852">
    <property type="entry name" value="NUCLEOTIDYLTRANSFERASE"/>
    <property type="match status" value="1"/>
</dbReference>
<evidence type="ECO:0000259" key="1">
    <source>
        <dbReference type="Pfam" id="PF18765"/>
    </source>
</evidence>
<dbReference type="SUPFAM" id="SSF81301">
    <property type="entry name" value="Nucleotidyltransferase"/>
    <property type="match status" value="1"/>
</dbReference>
<dbReference type="InterPro" id="IPR052930">
    <property type="entry name" value="TA_antitoxin_MntA"/>
</dbReference>
<dbReference type="OrthoDB" id="9803106at2"/>
<dbReference type="Proteomes" id="UP000031623">
    <property type="component" value="Chromosome"/>
</dbReference>
<sequence length="108" mass="12113">MLTDNLPLAAVPLSTNLALVRQIILEKLQNYSVQIYLFGSQARGNARPTSDIDVAILPKEPLPMGLLAEVREALFDSIIPVQVDLVDLSQAEENFKQRILREAIEWKD</sequence>
<evidence type="ECO:0000313" key="3">
    <source>
        <dbReference type="Proteomes" id="UP000031623"/>
    </source>
</evidence>